<name>A0A178HSF8_9HYPH</name>
<dbReference type="EMBL" id="LVVY01000107">
    <property type="protein sequence ID" value="OAM75589.1"/>
    <property type="molecule type" value="Genomic_DNA"/>
</dbReference>
<evidence type="ECO:0000313" key="1">
    <source>
        <dbReference type="EMBL" id="OAM75589.1"/>
    </source>
</evidence>
<dbReference type="OrthoDB" id="9965808at2"/>
<accession>A0A178HSF8</accession>
<keyword evidence="2" id="KW-1185">Reference proteome</keyword>
<evidence type="ECO:0000313" key="2">
    <source>
        <dbReference type="Proteomes" id="UP000078389"/>
    </source>
</evidence>
<comment type="caution">
    <text evidence="1">The sequence shown here is derived from an EMBL/GenBank/DDBJ whole genome shotgun (WGS) entry which is preliminary data.</text>
</comment>
<proteinExistence type="predicted"/>
<dbReference type="AlphaFoldDB" id="A0A178HSF8"/>
<dbReference type="RefSeq" id="WP_067458294.1">
    <property type="nucleotide sequence ID" value="NZ_LVVY01000107.1"/>
</dbReference>
<organism evidence="1 2">
    <name type="scientific">Devosia elaeis</name>
    <dbReference type="NCBI Taxonomy" id="1770058"/>
    <lineage>
        <taxon>Bacteria</taxon>
        <taxon>Pseudomonadati</taxon>
        <taxon>Pseudomonadota</taxon>
        <taxon>Alphaproteobacteria</taxon>
        <taxon>Hyphomicrobiales</taxon>
        <taxon>Devosiaceae</taxon>
        <taxon>Devosia</taxon>
    </lineage>
</organism>
<sequence length="116" mass="13280">MSDQRVQIIELLIRQTEAGKLEWEEGVNDGQYKVEVGSNTVLLSEKIRDGNPIIVVRLYNSNGALAETFTDEDLPSNDENEYYWYKPMENLLNRARRKALGTDEVMKSIIETLGKT</sequence>
<gene>
    <name evidence="1" type="ORF">A3840_14535</name>
</gene>
<protein>
    <submittedName>
        <fullName evidence="1">Uncharacterized protein</fullName>
    </submittedName>
</protein>
<reference evidence="1 2" key="1">
    <citation type="submission" date="2016-03" db="EMBL/GenBank/DDBJ databases">
        <title>Genome sequencing of Devosia sp. S37.</title>
        <authorList>
            <person name="Mohd Nor M."/>
        </authorList>
    </citation>
    <scope>NUCLEOTIDE SEQUENCE [LARGE SCALE GENOMIC DNA]</scope>
    <source>
        <strain evidence="1 2">S37</strain>
    </source>
</reference>
<dbReference type="Proteomes" id="UP000078389">
    <property type="component" value="Unassembled WGS sequence"/>
</dbReference>